<dbReference type="Gene3D" id="1.10.260.40">
    <property type="entry name" value="lambda repressor-like DNA-binding domains"/>
    <property type="match status" value="1"/>
</dbReference>
<dbReference type="CDD" id="cd00093">
    <property type="entry name" value="HTH_XRE"/>
    <property type="match status" value="1"/>
</dbReference>
<dbReference type="PROSITE" id="PS50943">
    <property type="entry name" value="HTH_CROC1"/>
    <property type="match status" value="1"/>
</dbReference>
<name>A0A4D8QAL5_AZOBR</name>
<geneLocation type="plasmid" evidence="2 3">
    <name>p6</name>
</geneLocation>
<dbReference type="EMBL" id="CP032336">
    <property type="protein sequence ID" value="QCO07417.1"/>
    <property type="molecule type" value="Genomic_DNA"/>
</dbReference>
<protein>
    <submittedName>
        <fullName evidence="2">XRE family transcriptional regulator</fullName>
    </submittedName>
</protein>
<keyword evidence="2" id="KW-0614">Plasmid</keyword>
<reference evidence="2 3" key="1">
    <citation type="submission" date="2018-09" db="EMBL/GenBank/DDBJ databases">
        <title>Whole genome based analysis of evolution and adaptive divergence in Indian and Brazilian strains of Azospirillum brasilense.</title>
        <authorList>
            <person name="Singh C."/>
            <person name="Tripathi A.K."/>
        </authorList>
    </citation>
    <scope>NUCLEOTIDE SEQUENCE [LARGE SCALE GENOMIC DNA]</scope>
    <source>
        <strain evidence="2 3">MTCC4036</strain>
        <plasmid evidence="2 3">p6</plasmid>
    </source>
</reference>
<proteinExistence type="predicted"/>
<organism evidence="2 3">
    <name type="scientific">Azospirillum brasilense</name>
    <dbReference type="NCBI Taxonomy" id="192"/>
    <lineage>
        <taxon>Bacteria</taxon>
        <taxon>Pseudomonadati</taxon>
        <taxon>Pseudomonadota</taxon>
        <taxon>Alphaproteobacteria</taxon>
        <taxon>Rhodospirillales</taxon>
        <taxon>Azospirillaceae</taxon>
        <taxon>Azospirillum</taxon>
    </lineage>
</organism>
<dbReference type="Pfam" id="PF01381">
    <property type="entry name" value="HTH_3"/>
    <property type="match status" value="1"/>
</dbReference>
<sequence length="90" mass="9611">MITPAQCRAARALLQWKMPQLAEASGVSVSTINSFELERRAPISANLKALQSAFESAGVIFIPENGEGPGVRLRKQVADGAETIEGLESE</sequence>
<accession>A0A4D8QAL5</accession>
<dbReference type="InterPro" id="IPR001387">
    <property type="entry name" value="Cro/C1-type_HTH"/>
</dbReference>
<dbReference type="Proteomes" id="UP000298596">
    <property type="component" value="Plasmid p6"/>
</dbReference>
<evidence type="ECO:0000313" key="2">
    <source>
        <dbReference type="EMBL" id="QCO07417.1"/>
    </source>
</evidence>
<dbReference type="InterPro" id="IPR010982">
    <property type="entry name" value="Lambda_DNA-bd_dom_sf"/>
</dbReference>
<dbReference type="GO" id="GO:0003677">
    <property type="term" value="F:DNA binding"/>
    <property type="evidence" value="ECO:0007669"/>
    <property type="project" value="InterPro"/>
</dbReference>
<dbReference type="AlphaFoldDB" id="A0A4D8QAL5"/>
<feature type="domain" description="HTH cro/C1-type" evidence="1">
    <location>
        <begin position="8"/>
        <end position="61"/>
    </location>
</feature>
<gene>
    <name evidence="2" type="ORF">D3867_35820</name>
</gene>
<dbReference type="SUPFAM" id="SSF47413">
    <property type="entry name" value="lambda repressor-like DNA-binding domains"/>
    <property type="match status" value="1"/>
</dbReference>
<evidence type="ECO:0000259" key="1">
    <source>
        <dbReference type="PROSITE" id="PS50943"/>
    </source>
</evidence>
<evidence type="ECO:0000313" key="3">
    <source>
        <dbReference type="Proteomes" id="UP000298596"/>
    </source>
</evidence>